<gene>
    <name evidence="1" type="ORF">PROQFM164_S01g000575</name>
</gene>
<evidence type="ECO:0000313" key="1">
    <source>
        <dbReference type="EMBL" id="CDM26766.1"/>
    </source>
</evidence>
<proteinExistence type="predicted"/>
<protein>
    <submittedName>
        <fullName evidence="1">Genomic scaffold, ProqFM164S01</fullName>
    </submittedName>
</protein>
<dbReference type="AlphaFoldDB" id="W6PSR9"/>
<sequence>MKALVIANYPKDLRPLKGALNHCTLATACDFALEGCEPPYLKDQGLVTGVVDKEVADQALAEPQEDNVHPLVERLMERNMLSM</sequence>
<dbReference type="OrthoDB" id="4367145at2759"/>
<dbReference type="EMBL" id="HG792015">
    <property type="protein sequence ID" value="CDM26766.1"/>
    <property type="molecule type" value="Genomic_DNA"/>
</dbReference>
<name>W6PSR9_PENRF</name>
<keyword evidence="2" id="KW-1185">Reference proteome</keyword>
<dbReference type="Proteomes" id="UP000030686">
    <property type="component" value="Unassembled WGS sequence"/>
</dbReference>
<accession>W6PSR9</accession>
<organism evidence="1 2">
    <name type="scientific">Penicillium roqueforti (strain FM164)</name>
    <dbReference type="NCBI Taxonomy" id="1365484"/>
    <lineage>
        <taxon>Eukaryota</taxon>
        <taxon>Fungi</taxon>
        <taxon>Dikarya</taxon>
        <taxon>Ascomycota</taxon>
        <taxon>Pezizomycotina</taxon>
        <taxon>Eurotiomycetes</taxon>
        <taxon>Eurotiomycetidae</taxon>
        <taxon>Eurotiales</taxon>
        <taxon>Aspergillaceae</taxon>
        <taxon>Penicillium</taxon>
    </lineage>
</organism>
<evidence type="ECO:0000313" key="2">
    <source>
        <dbReference type="Proteomes" id="UP000030686"/>
    </source>
</evidence>
<reference evidence="1" key="1">
    <citation type="journal article" date="2014" name="Nat. Commun.">
        <title>Multiple recent horizontal transfers of a large genomic region in cheese making fungi.</title>
        <authorList>
            <person name="Cheeseman K."/>
            <person name="Ropars J."/>
            <person name="Renault P."/>
            <person name="Dupont J."/>
            <person name="Gouzy J."/>
            <person name="Branca A."/>
            <person name="Abraham A.L."/>
            <person name="Ceppi M."/>
            <person name="Conseiller E."/>
            <person name="Debuchy R."/>
            <person name="Malagnac F."/>
            <person name="Goarin A."/>
            <person name="Silar P."/>
            <person name="Lacoste S."/>
            <person name="Sallet E."/>
            <person name="Bensimon A."/>
            <person name="Giraud T."/>
            <person name="Brygoo Y."/>
        </authorList>
    </citation>
    <scope>NUCLEOTIDE SEQUENCE [LARGE SCALE GENOMIC DNA]</scope>
    <source>
        <strain evidence="1">FM164</strain>
    </source>
</reference>
<dbReference type="PROSITE" id="PS51257">
    <property type="entry name" value="PROKAR_LIPOPROTEIN"/>
    <property type="match status" value="1"/>
</dbReference>